<evidence type="ECO:0000259" key="5">
    <source>
        <dbReference type="Pfam" id="PF03865"/>
    </source>
</evidence>
<dbReference type="Gene3D" id="2.40.160.50">
    <property type="entry name" value="membrane protein fhac: a member of the omp85/tpsb transporter family"/>
    <property type="match status" value="1"/>
</dbReference>
<dbReference type="InterPro" id="IPR027282">
    <property type="entry name" value="TPS"/>
</dbReference>
<proteinExistence type="predicted"/>
<dbReference type="GO" id="GO:0046819">
    <property type="term" value="P:protein secretion by the type V secretion system"/>
    <property type="evidence" value="ECO:0007669"/>
    <property type="project" value="TreeGrafter"/>
</dbReference>
<accession>C5RZ09</accession>
<evidence type="ECO:0000256" key="1">
    <source>
        <dbReference type="ARBA" id="ARBA00022452"/>
    </source>
</evidence>
<dbReference type="Pfam" id="PF08479">
    <property type="entry name" value="POTRA_2"/>
    <property type="match status" value="1"/>
</dbReference>
<dbReference type="InterPro" id="IPR013686">
    <property type="entry name" value="Polypept-transport_assoc_ShlB"/>
</dbReference>
<dbReference type="InterPro" id="IPR051544">
    <property type="entry name" value="TPS_OM_transporter"/>
</dbReference>
<evidence type="ECO:0000259" key="7">
    <source>
        <dbReference type="Pfam" id="PF17287"/>
    </source>
</evidence>
<evidence type="ECO:0000259" key="6">
    <source>
        <dbReference type="Pfam" id="PF08479"/>
    </source>
</evidence>
<gene>
    <name evidence="8" type="ORF">AM305_01189</name>
</gene>
<dbReference type="GO" id="GO:0098046">
    <property type="term" value="C:type V protein secretion system complex"/>
    <property type="evidence" value="ECO:0007669"/>
    <property type="project" value="TreeGrafter"/>
</dbReference>
<dbReference type="PANTHER" id="PTHR34597:SF3">
    <property type="entry name" value="OUTER MEMBRANE TRANSPORTER CDIB"/>
    <property type="match status" value="1"/>
</dbReference>
<comment type="caution">
    <text evidence="8">The sequence shown here is derived from an EMBL/GenBank/DDBJ whole genome shotgun (WGS) entry which is preliminary data.</text>
</comment>
<evidence type="ECO:0000256" key="4">
    <source>
        <dbReference type="SAM" id="SignalP"/>
    </source>
</evidence>
<dbReference type="Proteomes" id="UP000005532">
    <property type="component" value="Unassembled WGS sequence"/>
</dbReference>
<protein>
    <submittedName>
        <fullName evidence="8">Hemolysin activation/secretion protein</fullName>
    </submittedName>
</protein>
<sequence length="542" mass="62153">MKCPSFVILASLLSLNSWANNDLVRSQQESQHQLQQIQQYQQSRWFSQHQFQTNAASIDESAAMAKYCLPYHSLQIKGVTLINPEPFQPLPYECLNEVRLNQLSRDLTQAYLDKGYIHNPFQFEDDGSKTLILRVTEGKVAKLTGGSSQVNLAMLFPNIVGQPLNIKELDQGLDQANRLSSNQVSVDVLPAKNGEIELSFVNKPRSAISGYIGLDNFASRQYHRWQSRFGLNLDSPFGLSDSLYLGGSHTLKSTSEFNRSAILYYSIPYGRWTFNGFGSVSQFRQQIPLIYHNVEQKGRTWQTGMKVDYVAHRGSNHISTLSAQLDHLNSKNRFEDSVIILQSPTLSVAQLSFNHLQLLSQGSLIFNLDYRYGLNWWNATRNQGRDQPESQFRKWNVDLQWVHFHSMGSQKFRRSHRLLGLYSPNYLPSLEQSDLLGRYAVRGFQDLSLSAEKSLVIQNTLSWSQQYRSLQIEPYALLDSGIQKNSTGVIHHQQAWSYGIGLQLAQTQWKANLQWARGKVQKEKHQAWEQEHQVNFIFNVFL</sequence>
<keyword evidence="2" id="KW-0812">Transmembrane</keyword>
<dbReference type="InterPro" id="IPR005565">
    <property type="entry name" value="Hemolysn_activator_HlyB_C"/>
</dbReference>
<feature type="domain" description="Polypeptide-transport-associated ShlB-type" evidence="6">
    <location>
        <begin position="70"/>
        <end position="138"/>
    </location>
</feature>
<keyword evidence="1" id="KW-0472">Membrane</keyword>
<dbReference type="InterPro" id="IPR035251">
    <property type="entry name" value="ShlB_POTRA"/>
</dbReference>
<evidence type="ECO:0000313" key="8">
    <source>
        <dbReference type="EMBL" id="EER48112.1"/>
    </source>
</evidence>
<evidence type="ECO:0000256" key="2">
    <source>
        <dbReference type="ARBA" id="ARBA00022692"/>
    </source>
</evidence>
<keyword evidence="1" id="KW-1134">Transmembrane beta strand</keyword>
<evidence type="ECO:0000313" key="9">
    <source>
        <dbReference type="Proteomes" id="UP000005532"/>
    </source>
</evidence>
<dbReference type="Pfam" id="PF03865">
    <property type="entry name" value="ShlB"/>
    <property type="match status" value="1"/>
</dbReference>
<reference evidence="8 9" key="1">
    <citation type="journal article" date="2010" name="Vet. Microbiol.">
        <title>Production of haemolysins by strains of the Actinobacillus minor/porcitonsillarum complex.</title>
        <authorList>
            <person name="Arya G."/>
            <person name="Niven D.F."/>
        </authorList>
    </citation>
    <scope>NUCLEOTIDE SEQUENCE [LARGE SCALE GENOMIC DNA]</scope>
    <source>
        <strain evidence="8 9">NM305</strain>
    </source>
</reference>
<organism evidence="8 9">
    <name type="scientific">Actinobacillus minor NM305</name>
    <dbReference type="NCBI Taxonomy" id="637911"/>
    <lineage>
        <taxon>Bacteria</taxon>
        <taxon>Pseudomonadati</taxon>
        <taxon>Pseudomonadota</taxon>
        <taxon>Gammaproteobacteria</taxon>
        <taxon>Pasteurellales</taxon>
        <taxon>Pasteurellaceae</taxon>
        <taxon>Actinobacillus</taxon>
    </lineage>
</organism>
<evidence type="ECO:0000256" key="3">
    <source>
        <dbReference type="ARBA" id="ARBA00023237"/>
    </source>
</evidence>
<dbReference type="GO" id="GO:0008320">
    <property type="term" value="F:protein transmembrane transporter activity"/>
    <property type="evidence" value="ECO:0007669"/>
    <property type="project" value="TreeGrafter"/>
</dbReference>
<dbReference type="EMBL" id="ACQL01000027">
    <property type="protein sequence ID" value="EER48112.1"/>
    <property type="molecule type" value="Genomic_DNA"/>
</dbReference>
<dbReference type="PANTHER" id="PTHR34597">
    <property type="entry name" value="SLR1661 PROTEIN"/>
    <property type="match status" value="1"/>
</dbReference>
<dbReference type="PIRSF" id="PIRSF029745">
    <property type="entry name" value="FhaC"/>
    <property type="match status" value="1"/>
</dbReference>
<name>C5RZ09_9PAST</name>
<dbReference type="AlphaFoldDB" id="C5RZ09"/>
<keyword evidence="3" id="KW-0998">Cell outer membrane</keyword>
<feature type="signal peptide" evidence="4">
    <location>
        <begin position="1"/>
        <end position="19"/>
    </location>
</feature>
<keyword evidence="4" id="KW-0732">Signal</keyword>
<dbReference type="eggNOG" id="COG2831">
    <property type="taxonomic scope" value="Bacteria"/>
</dbReference>
<feature type="domain" description="ShlB POTRA" evidence="7">
    <location>
        <begin position="146"/>
        <end position="190"/>
    </location>
</feature>
<dbReference type="Pfam" id="PF17287">
    <property type="entry name" value="POTRA_3"/>
    <property type="match status" value="1"/>
</dbReference>
<feature type="chain" id="PRO_5002954510" evidence="4">
    <location>
        <begin position="20"/>
        <end position="542"/>
    </location>
</feature>
<feature type="domain" description="Haemolysin activator HlyB C-terminal" evidence="5">
    <location>
        <begin position="194"/>
        <end position="503"/>
    </location>
</feature>